<organism evidence="3 4">
    <name type="scientific">Microbaculum marinum</name>
    <dbReference type="NCBI Taxonomy" id="1764581"/>
    <lineage>
        <taxon>Bacteria</taxon>
        <taxon>Pseudomonadati</taxon>
        <taxon>Pseudomonadota</taxon>
        <taxon>Alphaproteobacteria</taxon>
        <taxon>Hyphomicrobiales</taxon>
        <taxon>Tepidamorphaceae</taxon>
        <taxon>Microbaculum</taxon>
    </lineage>
</organism>
<dbReference type="InterPro" id="IPR051122">
    <property type="entry name" value="SDR_DHRS6-like"/>
</dbReference>
<protein>
    <submittedName>
        <fullName evidence="3">Glucose 1-dehydrogenase</fullName>
        <ecNumber evidence="3">1.1.1.47</ecNumber>
    </submittedName>
</protein>
<dbReference type="InterPro" id="IPR002347">
    <property type="entry name" value="SDR_fam"/>
</dbReference>
<evidence type="ECO:0000313" key="3">
    <source>
        <dbReference type="EMBL" id="MEJ8572374.1"/>
    </source>
</evidence>
<comment type="caution">
    <text evidence="3">The sequence shown here is derived from an EMBL/GenBank/DDBJ whole genome shotgun (WGS) entry which is preliminary data.</text>
</comment>
<dbReference type="Pfam" id="PF13561">
    <property type="entry name" value="adh_short_C2"/>
    <property type="match status" value="1"/>
</dbReference>
<dbReference type="NCBIfam" id="NF005559">
    <property type="entry name" value="PRK07231.1"/>
    <property type="match status" value="1"/>
</dbReference>
<dbReference type="Proteomes" id="UP001378188">
    <property type="component" value="Unassembled WGS sequence"/>
</dbReference>
<reference evidence="3 4" key="1">
    <citation type="submission" date="2024-02" db="EMBL/GenBank/DDBJ databases">
        <title>Genome analysis and characterization of Microbaculum marinisediminis sp. nov., isolated from marine sediment.</title>
        <authorList>
            <person name="Du Z.-J."/>
            <person name="Ye Y.-Q."/>
            <person name="Zhang Z.-R."/>
            <person name="Yuan S.-M."/>
            <person name="Zhang X.-Y."/>
        </authorList>
    </citation>
    <scope>NUCLEOTIDE SEQUENCE [LARGE SCALE GENOMIC DNA]</scope>
    <source>
        <strain evidence="3 4">SDUM1044001</strain>
    </source>
</reference>
<dbReference type="GO" id="GO:0047936">
    <property type="term" value="F:glucose 1-dehydrogenase [NAD(P)+] activity"/>
    <property type="evidence" value="ECO:0007669"/>
    <property type="project" value="UniProtKB-EC"/>
</dbReference>
<dbReference type="InterPro" id="IPR020904">
    <property type="entry name" value="Sc_DH/Rdtase_CS"/>
</dbReference>
<dbReference type="FunFam" id="3.40.50.720:FF:000084">
    <property type="entry name" value="Short-chain dehydrogenase reductase"/>
    <property type="match status" value="1"/>
</dbReference>
<keyword evidence="2 3" id="KW-0560">Oxidoreductase</keyword>
<proteinExistence type="inferred from homology"/>
<gene>
    <name evidence="3" type="ORF">V3328_12865</name>
</gene>
<sequence>MGRLDNKVAIVSGAGSIAEGWSNGKATAVVLAREGASVFAVDRNPEAAEETRAIIEGEGGRATAYTADVTSAAEVNAMAAECLKVYGRIDILFNNVGLQVLGGPLELAEEDWDRLMTVNVKSMYLTCRAVIPAMLDQGGGSIVNNASVAGHRYTYNNVGYSASKGAVRQLTQNIGVQYASKGIRCNAVLAGYMATPRITDRLKRANPDDWEEVLNRRLDQVPAGRFGTGWDVAHAVAFLASDEAAFITGTDIVIDGGQSASAAGNAWGG</sequence>
<dbReference type="SUPFAM" id="SSF51735">
    <property type="entry name" value="NAD(P)-binding Rossmann-fold domains"/>
    <property type="match status" value="1"/>
</dbReference>
<dbReference type="PRINTS" id="PR00080">
    <property type="entry name" value="SDRFAMILY"/>
</dbReference>
<comment type="similarity">
    <text evidence="1">Belongs to the short-chain dehydrogenases/reductases (SDR) family.</text>
</comment>
<dbReference type="EMBL" id="JAZHOF010000005">
    <property type="protein sequence ID" value="MEJ8572374.1"/>
    <property type="molecule type" value="Genomic_DNA"/>
</dbReference>
<dbReference type="PANTHER" id="PTHR43477">
    <property type="entry name" value="DIHYDROANTICAPSIN 7-DEHYDROGENASE"/>
    <property type="match status" value="1"/>
</dbReference>
<evidence type="ECO:0000313" key="4">
    <source>
        <dbReference type="Proteomes" id="UP001378188"/>
    </source>
</evidence>
<dbReference type="AlphaFoldDB" id="A0AAW9RTT4"/>
<dbReference type="CDD" id="cd05233">
    <property type="entry name" value="SDR_c"/>
    <property type="match status" value="1"/>
</dbReference>
<dbReference type="PANTHER" id="PTHR43477:SF1">
    <property type="entry name" value="DIHYDROANTICAPSIN 7-DEHYDROGENASE"/>
    <property type="match status" value="1"/>
</dbReference>
<dbReference type="EC" id="1.1.1.47" evidence="3"/>
<dbReference type="RefSeq" id="WP_340330077.1">
    <property type="nucleotide sequence ID" value="NZ_JAZHOF010000005.1"/>
</dbReference>
<dbReference type="PRINTS" id="PR00081">
    <property type="entry name" value="GDHRDH"/>
</dbReference>
<name>A0AAW9RTT4_9HYPH</name>
<dbReference type="InterPro" id="IPR036291">
    <property type="entry name" value="NAD(P)-bd_dom_sf"/>
</dbReference>
<dbReference type="PROSITE" id="PS00061">
    <property type="entry name" value="ADH_SHORT"/>
    <property type="match status" value="1"/>
</dbReference>
<accession>A0AAW9RTT4</accession>
<dbReference type="Gene3D" id="3.40.50.720">
    <property type="entry name" value="NAD(P)-binding Rossmann-like Domain"/>
    <property type="match status" value="1"/>
</dbReference>
<keyword evidence="4" id="KW-1185">Reference proteome</keyword>
<evidence type="ECO:0000256" key="1">
    <source>
        <dbReference type="ARBA" id="ARBA00006484"/>
    </source>
</evidence>
<evidence type="ECO:0000256" key="2">
    <source>
        <dbReference type="ARBA" id="ARBA00023002"/>
    </source>
</evidence>